<dbReference type="NCBIfam" id="NF009807">
    <property type="entry name" value="PRK13291.1"/>
    <property type="match status" value="1"/>
</dbReference>
<accession>A0A7Z2ZQ59</accession>
<organism evidence="2 3">
    <name type="scientific">Cohnella herbarum</name>
    <dbReference type="NCBI Taxonomy" id="2728023"/>
    <lineage>
        <taxon>Bacteria</taxon>
        <taxon>Bacillati</taxon>
        <taxon>Bacillota</taxon>
        <taxon>Bacilli</taxon>
        <taxon>Bacillales</taxon>
        <taxon>Paenibacillaceae</taxon>
        <taxon>Cohnella</taxon>
    </lineage>
</organism>
<dbReference type="InterPro" id="IPR024775">
    <property type="entry name" value="DinB-like"/>
</dbReference>
<dbReference type="GO" id="GO:0016787">
    <property type="term" value="F:hydrolase activity"/>
    <property type="evidence" value="ECO:0007669"/>
    <property type="project" value="UniProtKB-KW"/>
</dbReference>
<dbReference type="InterPro" id="IPR034660">
    <property type="entry name" value="DinB/YfiT-like"/>
</dbReference>
<dbReference type="SUPFAM" id="SSF109854">
    <property type="entry name" value="DinB/YfiT-like putative metalloenzymes"/>
    <property type="match status" value="1"/>
</dbReference>
<dbReference type="Proteomes" id="UP000502248">
    <property type="component" value="Chromosome"/>
</dbReference>
<dbReference type="EMBL" id="CP051680">
    <property type="protein sequence ID" value="QJD88058.1"/>
    <property type="molecule type" value="Genomic_DNA"/>
</dbReference>
<dbReference type="Gene3D" id="1.20.120.450">
    <property type="entry name" value="dinb family like domain"/>
    <property type="match status" value="1"/>
</dbReference>
<evidence type="ECO:0000313" key="2">
    <source>
        <dbReference type="EMBL" id="QJD88058.1"/>
    </source>
</evidence>
<name>A0A7Z2ZQ59_9BACL</name>
<evidence type="ECO:0000259" key="1">
    <source>
        <dbReference type="Pfam" id="PF12867"/>
    </source>
</evidence>
<protein>
    <submittedName>
        <fullName evidence="2">Putative metal-dependent hydrolase</fullName>
    </submittedName>
</protein>
<dbReference type="Pfam" id="PF12867">
    <property type="entry name" value="DinB_2"/>
    <property type="match status" value="1"/>
</dbReference>
<keyword evidence="2" id="KW-0378">Hydrolase</keyword>
<reference evidence="2 3" key="1">
    <citation type="submission" date="2020-04" db="EMBL/GenBank/DDBJ databases">
        <title>Genome sequencing of novel species.</title>
        <authorList>
            <person name="Heo J."/>
            <person name="Kim S.-J."/>
            <person name="Kim J.-S."/>
            <person name="Hong S.-B."/>
            <person name="Kwon S.-W."/>
        </authorList>
    </citation>
    <scope>NUCLEOTIDE SEQUENCE [LARGE SCALE GENOMIC DNA]</scope>
    <source>
        <strain evidence="2 3">MFER-1</strain>
    </source>
</reference>
<gene>
    <name evidence="2" type="ORF">HH215_08490</name>
</gene>
<sequence>MHEDVVRIEELEPEILQGIHLTLTRVPDIVEVYKSLNREELPSRVSFGKIGELDQTRFPIGKFEPIPLPSSEERQSFINQIPDITITLRHTLTNLTLDQLQTPYRHEGWTIQQVVHHLADNDMNAYLRFKRALTEDEPLVHSYREDLWAELNDYKDVPIETSILLLESLHSRFLSVLNGMNSDDYHRKLRTQLLGNITLDIALQRFVWHNRHHIAQITSLIRRNGWS</sequence>
<keyword evidence="3" id="KW-1185">Reference proteome</keyword>
<dbReference type="AlphaFoldDB" id="A0A7Z2ZQ59"/>
<evidence type="ECO:0000313" key="3">
    <source>
        <dbReference type="Proteomes" id="UP000502248"/>
    </source>
</evidence>
<dbReference type="KEGG" id="cheb:HH215_08490"/>
<proteinExistence type="predicted"/>
<feature type="domain" description="DinB-like" evidence="1">
    <location>
        <begin position="88"/>
        <end position="217"/>
    </location>
</feature>